<evidence type="ECO:0008006" key="3">
    <source>
        <dbReference type="Google" id="ProtNLM"/>
    </source>
</evidence>
<dbReference type="AlphaFoldDB" id="A0A0A0D3L7"/>
<feature type="non-terminal residue" evidence="1">
    <location>
        <position position="154"/>
    </location>
</feature>
<name>A0A0A0D3L7_9PROT</name>
<dbReference type="Proteomes" id="UP000029995">
    <property type="component" value="Unassembled WGS sequence"/>
</dbReference>
<reference evidence="1 2" key="1">
    <citation type="submission" date="2014-01" db="EMBL/GenBank/DDBJ databases">
        <title>Genome sequence determination for a cystic fibrosis isolate, Inquilinus limosus.</title>
        <authorList>
            <person name="Pino M."/>
            <person name="Di Conza J."/>
            <person name="Gutkind G."/>
        </authorList>
    </citation>
    <scope>NUCLEOTIDE SEQUENCE [LARGE SCALE GENOMIC DNA]</scope>
    <source>
        <strain evidence="1 2">MP06</strain>
    </source>
</reference>
<sequence length="154" mass="16033">MIAPPALSLTLPDAEPLVLAPEGGVLLTEDGELVALDAAALRRRVDGPPLLLCHAKAVGRRCGLEVMGAFDLLELFAFARPGRFCVPTPRGLAAALGLPVPASLEDAAIALPRLAETLLRGLSIPMADERSDPAALAARMGEAGWPWAPFVARA</sequence>
<gene>
    <name evidence="1" type="ORF">P409_25865</name>
</gene>
<evidence type="ECO:0000313" key="1">
    <source>
        <dbReference type="EMBL" id="KGM31662.1"/>
    </source>
</evidence>
<proteinExistence type="predicted"/>
<protein>
    <recommendedName>
        <fullName evidence="3">ATP-dependent DNA helicase</fullName>
    </recommendedName>
</protein>
<dbReference type="EMBL" id="JANX01000461">
    <property type="protein sequence ID" value="KGM31662.1"/>
    <property type="molecule type" value="Genomic_DNA"/>
</dbReference>
<evidence type="ECO:0000313" key="2">
    <source>
        <dbReference type="Proteomes" id="UP000029995"/>
    </source>
</evidence>
<comment type="caution">
    <text evidence="1">The sequence shown here is derived from an EMBL/GenBank/DDBJ whole genome shotgun (WGS) entry which is preliminary data.</text>
</comment>
<organism evidence="1 2">
    <name type="scientific">Inquilinus limosus MP06</name>
    <dbReference type="NCBI Taxonomy" id="1398085"/>
    <lineage>
        <taxon>Bacteria</taxon>
        <taxon>Pseudomonadati</taxon>
        <taxon>Pseudomonadota</taxon>
        <taxon>Alphaproteobacteria</taxon>
        <taxon>Rhodospirillales</taxon>
        <taxon>Rhodospirillaceae</taxon>
        <taxon>Inquilinus</taxon>
    </lineage>
</organism>
<accession>A0A0A0D3L7</accession>